<dbReference type="AlphaFoldDB" id="A0AAV7WSY8"/>
<evidence type="ECO:0000256" key="1">
    <source>
        <dbReference type="SAM" id="MobiDB-lite"/>
    </source>
</evidence>
<evidence type="ECO:0000313" key="3">
    <source>
        <dbReference type="Proteomes" id="UP001066276"/>
    </source>
</evidence>
<feature type="region of interest" description="Disordered" evidence="1">
    <location>
        <begin position="1"/>
        <end position="132"/>
    </location>
</feature>
<comment type="caution">
    <text evidence="2">The sequence shown here is derived from an EMBL/GenBank/DDBJ whole genome shotgun (WGS) entry which is preliminary data.</text>
</comment>
<accession>A0AAV7WSY8</accession>
<organism evidence="2 3">
    <name type="scientific">Pleurodeles waltl</name>
    <name type="common">Iberian ribbed newt</name>
    <dbReference type="NCBI Taxonomy" id="8319"/>
    <lineage>
        <taxon>Eukaryota</taxon>
        <taxon>Metazoa</taxon>
        <taxon>Chordata</taxon>
        <taxon>Craniata</taxon>
        <taxon>Vertebrata</taxon>
        <taxon>Euteleostomi</taxon>
        <taxon>Amphibia</taxon>
        <taxon>Batrachia</taxon>
        <taxon>Caudata</taxon>
        <taxon>Salamandroidea</taxon>
        <taxon>Salamandridae</taxon>
        <taxon>Pleurodelinae</taxon>
        <taxon>Pleurodeles</taxon>
    </lineage>
</organism>
<proteinExistence type="predicted"/>
<keyword evidence="3" id="KW-1185">Reference proteome</keyword>
<reference evidence="2" key="1">
    <citation type="journal article" date="2022" name="bioRxiv">
        <title>Sequencing and chromosome-scale assembly of the giantPleurodeles waltlgenome.</title>
        <authorList>
            <person name="Brown T."/>
            <person name="Elewa A."/>
            <person name="Iarovenko S."/>
            <person name="Subramanian E."/>
            <person name="Araus A.J."/>
            <person name="Petzold A."/>
            <person name="Susuki M."/>
            <person name="Suzuki K.-i.T."/>
            <person name="Hayashi T."/>
            <person name="Toyoda A."/>
            <person name="Oliveira C."/>
            <person name="Osipova E."/>
            <person name="Leigh N.D."/>
            <person name="Simon A."/>
            <person name="Yun M.H."/>
        </authorList>
    </citation>
    <scope>NUCLEOTIDE SEQUENCE</scope>
    <source>
        <strain evidence="2">20211129_DDA</strain>
        <tissue evidence="2">Liver</tissue>
    </source>
</reference>
<protein>
    <submittedName>
        <fullName evidence="2">Uncharacterized protein</fullName>
    </submittedName>
</protein>
<evidence type="ECO:0000313" key="2">
    <source>
        <dbReference type="EMBL" id="KAJ1217207.1"/>
    </source>
</evidence>
<name>A0AAV7WSY8_PLEWA</name>
<sequence>MEEDVSELSQLQDVPAVKLCSSRGSSSGEHALRFNGDPGGSSAPPELRPGTAYTPLGHFSKHSLRFYGDPGGSSAPPELRPGTTYTPLRHFSKRSLRFYGDPGGSSAPPELPLEPPTHRCVTSVTPGTEPRP</sequence>
<dbReference type="EMBL" id="JANPWB010000001">
    <property type="protein sequence ID" value="KAJ1217207.1"/>
    <property type="molecule type" value="Genomic_DNA"/>
</dbReference>
<gene>
    <name evidence="2" type="ORF">NDU88_004802</name>
</gene>
<dbReference type="Proteomes" id="UP001066276">
    <property type="component" value="Chromosome 1_1"/>
</dbReference>